<evidence type="ECO:0000256" key="4">
    <source>
        <dbReference type="ARBA" id="ARBA00022989"/>
    </source>
</evidence>
<gene>
    <name evidence="7" type="ORF">QCA50_000536</name>
</gene>
<evidence type="ECO:0008006" key="9">
    <source>
        <dbReference type="Google" id="ProtNLM"/>
    </source>
</evidence>
<comment type="caution">
    <text evidence="7">The sequence shown here is derived from an EMBL/GenBank/DDBJ whole genome shotgun (WGS) entry which is preliminary data.</text>
</comment>
<dbReference type="AlphaFoldDB" id="A0AAW0GUV4"/>
<keyword evidence="4 6" id="KW-1133">Transmembrane helix</keyword>
<evidence type="ECO:0000256" key="2">
    <source>
        <dbReference type="ARBA" id="ARBA00007524"/>
    </source>
</evidence>
<dbReference type="EMBL" id="JASBNA010000001">
    <property type="protein sequence ID" value="KAK7695897.1"/>
    <property type="molecule type" value="Genomic_DNA"/>
</dbReference>
<keyword evidence="8" id="KW-1185">Reference proteome</keyword>
<evidence type="ECO:0000313" key="8">
    <source>
        <dbReference type="Proteomes" id="UP001385951"/>
    </source>
</evidence>
<evidence type="ECO:0000256" key="5">
    <source>
        <dbReference type="ARBA" id="ARBA00023136"/>
    </source>
</evidence>
<organism evidence="7 8">
    <name type="scientific">Cerrena zonata</name>
    <dbReference type="NCBI Taxonomy" id="2478898"/>
    <lineage>
        <taxon>Eukaryota</taxon>
        <taxon>Fungi</taxon>
        <taxon>Dikarya</taxon>
        <taxon>Basidiomycota</taxon>
        <taxon>Agaricomycotina</taxon>
        <taxon>Agaricomycetes</taxon>
        <taxon>Polyporales</taxon>
        <taxon>Cerrenaceae</taxon>
        <taxon>Cerrena</taxon>
    </lineage>
</organism>
<name>A0AAW0GUV4_9APHY</name>
<dbReference type="InterPro" id="IPR004307">
    <property type="entry name" value="TspO_MBR"/>
</dbReference>
<comment type="subcellular location">
    <subcellularLocation>
        <location evidence="1">Membrane</location>
        <topology evidence="1">Multi-pass membrane protein</topology>
    </subcellularLocation>
</comment>
<dbReference type="Gene3D" id="1.20.1260.100">
    <property type="entry name" value="TspO/MBR protein"/>
    <property type="match status" value="1"/>
</dbReference>
<keyword evidence="5 6" id="KW-0472">Membrane</keyword>
<accession>A0AAW0GUV4</accession>
<evidence type="ECO:0000256" key="1">
    <source>
        <dbReference type="ARBA" id="ARBA00004141"/>
    </source>
</evidence>
<proteinExistence type="inferred from homology"/>
<reference evidence="7 8" key="1">
    <citation type="submission" date="2022-09" db="EMBL/GenBank/DDBJ databases">
        <authorList>
            <person name="Palmer J.M."/>
        </authorList>
    </citation>
    <scope>NUCLEOTIDE SEQUENCE [LARGE SCALE GENOMIC DNA]</scope>
    <source>
        <strain evidence="7 8">DSM 7382</strain>
    </source>
</reference>
<evidence type="ECO:0000256" key="3">
    <source>
        <dbReference type="ARBA" id="ARBA00022692"/>
    </source>
</evidence>
<comment type="similarity">
    <text evidence="2">Belongs to the TspO/BZRP family.</text>
</comment>
<dbReference type="InterPro" id="IPR038330">
    <property type="entry name" value="TspO/MBR-related_sf"/>
</dbReference>
<evidence type="ECO:0000313" key="7">
    <source>
        <dbReference type="EMBL" id="KAK7695897.1"/>
    </source>
</evidence>
<dbReference type="Proteomes" id="UP001385951">
    <property type="component" value="Unassembled WGS sequence"/>
</dbReference>
<dbReference type="Pfam" id="PF03073">
    <property type="entry name" value="TspO_MBR"/>
    <property type="match status" value="1"/>
</dbReference>
<protein>
    <recommendedName>
        <fullName evidence="9">Translocator protein</fullName>
    </recommendedName>
</protein>
<evidence type="ECO:0000256" key="6">
    <source>
        <dbReference type="SAM" id="Phobius"/>
    </source>
</evidence>
<sequence>MFAASTYMTVVLHRATQGKTTYFLAPYCAWLGYATYINGYIWFWNAGKRIPRD</sequence>
<feature type="transmembrane region" description="Helical" evidence="6">
    <location>
        <begin position="20"/>
        <end position="43"/>
    </location>
</feature>
<dbReference type="GO" id="GO:0016020">
    <property type="term" value="C:membrane"/>
    <property type="evidence" value="ECO:0007669"/>
    <property type="project" value="UniProtKB-SubCell"/>
</dbReference>
<keyword evidence="3 6" id="KW-0812">Transmembrane</keyword>